<dbReference type="SUPFAM" id="SSF54060">
    <property type="entry name" value="His-Me finger endonucleases"/>
    <property type="match status" value="1"/>
</dbReference>
<evidence type="ECO:0000313" key="2">
    <source>
        <dbReference type="EMBL" id="CDQ41496.1"/>
    </source>
</evidence>
<feature type="domain" description="HNH nuclease" evidence="1">
    <location>
        <begin position="51"/>
        <end position="99"/>
    </location>
</feature>
<organism evidence="2 3">
    <name type="scientific">Virgibacillus massiliensis</name>
    <dbReference type="NCBI Taxonomy" id="1462526"/>
    <lineage>
        <taxon>Bacteria</taxon>
        <taxon>Bacillati</taxon>
        <taxon>Bacillota</taxon>
        <taxon>Bacilli</taxon>
        <taxon>Bacillales</taxon>
        <taxon>Bacillaceae</taxon>
        <taxon>Virgibacillus</taxon>
    </lineage>
</organism>
<dbReference type="STRING" id="1462526.BN990_03869"/>
<dbReference type="Proteomes" id="UP000028875">
    <property type="component" value="Unassembled WGS sequence"/>
</dbReference>
<accession>A0A024QHU7</accession>
<sequence>MEKWVNLKYEGYERYQISNFGSVIGMKGRMKSRANARGYFIIGLRKPNDRKQRMFSIHRLVAEHLIDNPYGKNYVNHIDGDKSNNTVDNLEWVTQSENQIHAYTTNLLVKTPEQVERMKYYAKKKRRPIRVVNKKLGIDKTFESIKDASEHIECNEKTLRNTLKGRNKSRLGYEVFYLDES</sequence>
<dbReference type="RefSeq" id="WP_051739292.1">
    <property type="nucleotide sequence ID" value="NZ_BNER01000005.1"/>
</dbReference>
<name>A0A024QHU7_9BACI</name>
<dbReference type="AlphaFoldDB" id="A0A024QHU7"/>
<evidence type="ECO:0000259" key="1">
    <source>
        <dbReference type="SMART" id="SM00507"/>
    </source>
</evidence>
<dbReference type="GO" id="GO:0016788">
    <property type="term" value="F:hydrolase activity, acting on ester bonds"/>
    <property type="evidence" value="ECO:0007669"/>
    <property type="project" value="InterPro"/>
</dbReference>
<dbReference type="Gene3D" id="3.90.75.20">
    <property type="match status" value="1"/>
</dbReference>
<comment type="caution">
    <text evidence="2">The sequence shown here is derived from an EMBL/GenBank/DDBJ whole genome shotgun (WGS) entry which is preliminary data.</text>
</comment>
<dbReference type="InterPro" id="IPR010902">
    <property type="entry name" value="NUMOD4"/>
</dbReference>
<proteinExistence type="predicted"/>
<dbReference type="InterPro" id="IPR003615">
    <property type="entry name" value="HNH_nuc"/>
</dbReference>
<reference evidence="2 3" key="1">
    <citation type="submission" date="2014-03" db="EMBL/GenBank/DDBJ databases">
        <authorList>
            <person name="Urmite Genomes U."/>
        </authorList>
    </citation>
    <scope>NUCLEOTIDE SEQUENCE [LARGE SCALE GENOMIC DNA]</scope>
    <source>
        <strain evidence="2 3">Vm-5</strain>
    </source>
</reference>
<evidence type="ECO:0000313" key="3">
    <source>
        <dbReference type="Proteomes" id="UP000028875"/>
    </source>
</evidence>
<dbReference type="SUPFAM" id="SSF64496">
    <property type="entry name" value="DNA-binding domain of intron-encoded endonucleases"/>
    <property type="match status" value="1"/>
</dbReference>
<dbReference type="OrthoDB" id="6631788at2"/>
<keyword evidence="3" id="KW-1185">Reference proteome</keyword>
<protein>
    <recommendedName>
        <fullName evidence="1">HNH nuclease domain-containing protein</fullName>
    </recommendedName>
</protein>
<gene>
    <name evidence="2" type="ORF">BN990_03869</name>
</gene>
<dbReference type="InterPro" id="IPR044925">
    <property type="entry name" value="His-Me_finger_sf"/>
</dbReference>
<dbReference type="SMART" id="SM00507">
    <property type="entry name" value="HNHc"/>
    <property type="match status" value="1"/>
</dbReference>
<dbReference type="Gene3D" id="1.10.10.10">
    <property type="entry name" value="Winged helix-like DNA-binding domain superfamily/Winged helix DNA-binding domain"/>
    <property type="match status" value="1"/>
</dbReference>
<dbReference type="Pfam" id="PF13392">
    <property type="entry name" value="HNH_3"/>
    <property type="match status" value="1"/>
</dbReference>
<reference evidence="3" key="2">
    <citation type="submission" date="2014-05" db="EMBL/GenBank/DDBJ databases">
        <title>Draft genome sequence of Virgibacillus massiliensis Vm-5.</title>
        <authorList>
            <person name="Khelaifia S."/>
            <person name="Croce O."/>
            <person name="Lagier J.C."/>
            <person name="Raoult D."/>
        </authorList>
    </citation>
    <scope>NUCLEOTIDE SEQUENCE [LARGE SCALE GENOMIC DNA]</scope>
    <source>
        <strain evidence="3">Vm-5</strain>
    </source>
</reference>
<dbReference type="Pfam" id="PF07463">
    <property type="entry name" value="NUMOD4"/>
    <property type="match status" value="1"/>
</dbReference>
<dbReference type="EMBL" id="CCDP010000003">
    <property type="protein sequence ID" value="CDQ41496.1"/>
    <property type="molecule type" value="Genomic_DNA"/>
</dbReference>
<dbReference type="eggNOG" id="ENOG5033AUY">
    <property type="taxonomic scope" value="Bacteria"/>
</dbReference>
<dbReference type="InterPro" id="IPR036388">
    <property type="entry name" value="WH-like_DNA-bd_sf"/>
</dbReference>